<dbReference type="InterPro" id="IPR001867">
    <property type="entry name" value="OmpR/PhoB-type_DNA-bd"/>
</dbReference>
<dbReference type="Gene3D" id="3.40.50.300">
    <property type="entry name" value="P-loop containing nucleotide triphosphate hydrolases"/>
    <property type="match status" value="1"/>
</dbReference>
<protein>
    <submittedName>
        <fullName evidence="8">BTAD domain-containing putative transcriptional regulator</fullName>
    </submittedName>
</protein>
<dbReference type="InterPro" id="IPR036388">
    <property type="entry name" value="WH-like_DNA-bd_sf"/>
</dbReference>
<evidence type="ECO:0000313" key="9">
    <source>
        <dbReference type="Proteomes" id="UP001589627"/>
    </source>
</evidence>
<keyword evidence="9" id="KW-1185">Reference proteome</keyword>
<dbReference type="Gene3D" id="1.10.10.10">
    <property type="entry name" value="Winged helix-like DNA-binding domain superfamily/Winged helix DNA-binding domain"/>
    <property type="match status" value="1"/>
</dbReference>
<dbReference type="Pfam" id="PF03704">
    <property type="entry name" value="BTAD"/>
    <property type="match status" value="1"/>
</dbReference>
<dbReference type="RefSeq" id="WP_378195055.1">
    <property type="nucleotide sequence ID" value="NZ_JBHLZP010000013.1"/>
</dbReference>
<dbReference type="InterPro" id="IPR027417">
    <property type="entry name" value="P-loop_NTPase"/>
</dbReference>
<dbReference type="CDD" id="cd15831">
    <property type="entry name" value="BTAD"/>
    <property type="match status" value="1"/>
</dbReference>
<dbReference type="InterPro" id="IPR005158">
    <property type="entry name" value="BTAD"/>
</dbReference>
<dbReference type="SUPFAM" id="SSF52540">
    <property type="entry name" value="P-loop containing nucleoside triphosphate hydrolases"/>
    <property type="match status" value="1"/>
</dbReference>
<dbReference type="PANTHER" id="PTHR35807">
    <property type="entry name" value="TRANSCRIPTIONAL REGULATOR REDD-RELATED"/>
    <property type="match status" value="1"/>
</dbReference>
<dbReference type="Pfam" id="PF13191">
    <property type="entry name" value="AAA_16"/>
    <property type="match status" value="1"/>
</dbReference>
<feature type="region of interest" description="Disordered" evidence="6">
    <location>
        <begin position="254"/>
        <end position="273"/>
    </location>
</feature>
<feature type="region of interest" description="Disordered" evidence="6">
    <location>
        <begin position="651"/>
        <end position="696"/>
    </location>
</feature>
<gene>
    <name evidence="8" type="ORF">ACFFNX_03665</name>
</gene>
<keyword evidence="4" id="KW-0804">Transcription</keyword>
<evidence type="ECO:0000256" key="4">
    <source>
        <dbReference type="ARBA" id="ARBA00023163"/>
    </source>
</evidence>
<proteinExistence type="inferred from homology"/>
<name>A0ABV5Y8D1_9ACTN</name>
<accession>A0ABV5Y8D1</accession>
<dbReference type="SUPFAM" id="SSF46894">
    <property type="entry name" value="C-terminal effector domain of the bipartite response regulators"/>
    <property type="match status" value="1"/>
</dbReference>
<evidence type="ECO:0000256" key="1">
    <source>
        <dbReference type="ARBA" id="ARBA00005820"/>
    </source>
</evidence>
<keyword evidence="3 5" id="KW-0238">DNA-binding</keyword>
<dbReference type="SMART" id="SM00862">
    <property type="entry name" value="Trans_reg_C"/>
    <property type="match status" value="1"/>
</dbReference>
<sequence length="696" mass="74977">MEEVRIQILGPLRIWRGDVELAAGPWQQRCLLALLAVRAGSPTSVAELIDLLWADDPPASAVNVIHKYVGALRRLLEPELTARAQGSWLLRHGNGYRFVADADHLDLAAFRRQVDMASADLRQDRPDDALDRYLQGLRLWHGSPGDGLAESAAATAVLSALESEFFEAAMEAAELAMRQGRPALALPILRRAAGMGPLNEPVHALLVRTLAAAGRQAEALSVFGAVRDRLTGELGIDPGPGLREAHRQVLEQNVAAPDRHDGAEASRTGRGVAPGQIGSACLAPLVRPAQLPPDLPNFVGRAAELSTLTRLFENRREGERTGPLIVAMDGMGGVGKSTLALRFAGRIAERLADGQLYLYLRGNETEALPVGDALRSLLHALGVPAQWIPDTFDSLVGMYRSLTARRNLLVLLDSARDVSQVRPLLPNSAESVVLVTSRTPLVGLAAFDGAHLLHVDVPDMPEAHALLERRLPPLPPGADDEVIDEIVTSCGRLPLALAIVAARISARPQLSPASVAAELRDDEGLLGAFPSGTGVSDPRAAFAWSYRQLSRGAARLFRLSSLTLCPEVSSAAYASLAGLDAREARELLRELSQVALFQEHGAGRFSSHLLVKAYARELCATTDTEREREEATSRLLRHYPHSSFNEQVALRPHRTPVPPPAVAGVPGSSTRAGICPYEPRRRPQQTRPELGEGPVQ</sequence>
<evidence type="ECO:0000256" key="3">
    <source>
        <dbReference type="ARBA" id="ARBA00023125"/>
    </source>
</evidence>
<dbReference type="InterPro" id="IPR051677">
    <property type="entry name" value="AfsR-DnrI-RedD_regulator"/>
</dbReference>
<comment type="caution">
    <text evidence="8">The sequence shown here is derived from an EMBL/GenBank/DDBJ whole genome shotgun (WGS) entry which is preliminary data.</text>
</comment>
<dbReference type="SMART" id="SM01043">
    <property type="entry name" value="BTAD"/>
    <property type="match status" value="1"/>
</dbReference>
<comment type="similarity">
    <text evidence="1">Belongs to the AfsR/DnrI/RedD regulatory family.</text>
</comment>
<evidence type="ECO:0000256" key="6">
    <source>
        <dbReference type="SAM" id="MobiDB-lite"/>
    </source>
</evidence>
<dbReference type="PANTHER" id="PTHR35807:SF1">
    <property type="entry name" value="TRANSCRIPTIONAL REGULATOR REDD"/>
    <property type="match status" value="1"/>
</dbReference>
<dbReference type="SUPFAM" id="SSF48452">
    <property type="entry name" value="TPR-like"/>
    <property type="match status" value="1"/>
</dbReference>
<dbReference type="PROSITE" id="PS51755">
    <property type="entry name" value="OMPR_PHOB"/>
    <property type="match status" value="1"/>
</dbReference>
<dbReference type="EMBL" id="JBHLZP010000013">
    <property type="protein sequence ID" value="MFB9831281.1"/>
    <property type="molecule type" value="Genomic_DNA"/>
</dbReference>
<dbReference type="InterPro" id="IPR011990">
    <property type="entry name" value="TPR-like_helical_dom_sf"/>
</dbReference>
<keyword evidence="2" id="KW-0805">Transcription regulation</keyword>
<evidence type="ECO:0000256" key="2">
    <source>
        <dbReference type="ARBA" id="ARBA00023015"/>
    </source>
</evidence>
<dbReference type="InterPro" id="IPR041664">
    <property type="entry name" value="AAA_16"/>
</dbReference>
<evidence type="ECO:0000313" key="8">
    <source>
        <dbReference type="EMBL" id="MFB9831281.1"/>
    </source>
</evidence>
<dbReference type="Gene3D" id="1.25.40.10">
    <property type="entry name" value="Tetratricopeptide repeat domain"/>
    <property type="match status" value="1"/>
</dbReference>
<organism evidence="8 9">
    <name type="scientific">Actinoallomurus acaciae</name>
    <dbReference type="NCBI Taxonomy" id="502577"/>
    <lineage>
        <taxon>Bacteria</taxon>
        <taxon>Bacillati</taxon>
        <taxon>Actinomycetota</taxon>
        <taxon>Actinomycetes</taxon>
        <taxon>Streptosporangiales</taxon>
        <taxon>Thermomonosporaceae</taxon>
        <taxon>Actinoallomurus</taxon>
    </lineage>
</organism>
<dbReference type="Proteomes" id="UP001589627">
    <property type="component" value="Unassembled WGS sequence"/>
</dbReference>
<dbReference type="PRINTS" id="PR00364">
    <property type="entry name" value="DISEASERSIST"/>
</dbReference>
<evidence type="ECO:0000256" key="5">
    <source>
        <dbReference type="PROSITE-ProRule" id="PRU01091"/>
    </source>
</evidence>
<reference evidence="8 9" key="1">
    <citation type="submission" date="2024-09" db="EMBL/GenBank/DDBJ databases">
        <authorList>
            <person name="Sun Q."/>
            <person name="Mori K."/>
        </authorList>
    </citation>
    <scope>NUCLEOTIDE SEQUENCE [LARGE SCALE GENOMIC DNA]</scope>
    <source>
        <strain evidence="8 9">TBRC 0563</strain>
    </source>
</reference>
<feature type="domain" description="OmpR/PhoB-type" evidence="7">
    <location>
        <begin position="1"/>
        <end position="100"/>
    </location>
</feature>
<evidence type="ECO:0000259" key="7">
    <source>
        <dbReference type="PROSITE" id="PS51755"/>
    </source>
</evidence>
<dbReference type="InterPro" id="IPR016032">
    <property type="entry name" value="Sig_transdc_resp-reg_C-effctor"/>
</dbReference>
<feature type="DNA-binding region" description="OmpR/PhoB-type" evidence="5">
    <location>
        <begin position="1"/>
        <end position="100"/>
    </location>
</feature>